<dbReference type="Proteomes" id="UP000499080">
    <property type="component" value="Unassembled WGS sequence"/>
</dbReference>
<proteinExistence type="predicted"/>
<dbReference type="AlphaFoldDB" id="A0A4Y2VM30"/>
<sequence length="40" mass="4355">MAADLSTRSGSPAELYNFLFGQSFPEGRISAFGSVERDSR</sequence>
<evidence type="ECO:0000313" key="1">
    <source>
        <dbReference type="EMBL" id="GBO24740.1"/>
    </source>
</evidence>
<accession>A0A4Y2VM30</accession>
<dbReference type="EMBL" id="BGPR01047694">
    <property type="protein sequence ID" value="GBO24740.1"/>
    <property type="molecule type" value="Genomic_DNA"/>
</dbReference>
<organism evidence="1 2">
    <name type="scientific">Araneus ventricosus</name>
    <name type="common">Orbweaver spider</name>
    <name type="synonym">Epeira ventricosa</name>
    <dbReference type="NCBI Taxonomy" id="182803"/>
    <lineage>
        <taxon>Eukaryota</taxon>
        <taxon>Metazoa</taxon>
        <taxon>Ecdysozoa</taxon>
        <taxon>Arthropoda</taxon>
        <taxon>Chelicerata</taxon>
        <taxon>Arachnida</taxon>
        <taxon>Araneae</taxon>
        <taxon>Araneomorphae</taxon>
        <taxon>Entelegynae</taxon>
        <taxon>Araneoidea</taxon>
        <taxon>Araneidae</taxon>
        <taxon>Araneus</taxon>
    </lineage>
</organism>
<comment type="caution">
    <text evidence="1">The sequence shown here is derived from an EMBL/GenBank/DDBJ whole genome shotgun (WGS) entry which is preliminary data.</text>
</comment>
<keyword evidence="2" id="KW-1185">Reference proteome</keyword>
<feature type="non-terminal residue" evidence="1">
    <location>
        <position position="40"/>
    </location>
</feature>
<reference evidence="1 2" key="1">
    <citation type="journal article" date="2019" name="Sci. Rep.">
        <title>Orb-weaving spider Araneus ventricosus genome elucidates the spidroin gene catalogue.</title>
        <authorList>
            <person name="Kono N."/>
            <person name="Nakamura H."/>
            <person name="Ohtoshi R."/>
            <person name="Moran D.A.P."/>
            <person name="Shinohara A."/>
            <person name="Yoshida Y."/>
            <person name="Fujiwara M."/>
            <person name="Mori M."/>
            <person name="Tomita M."/>
            <person name="Arakawa K."/>
        </authorList>
    </citation>
    <scope>NUCLEOTIDE SEQUENCE [LARGE SCALE GENOMIC DNA]</scope>
</reference>
<protein>
    <submittedName>
        <fullName evidence="1">Uncharacterized protein</fullName>
    </submittedName>
</protein>
<name>A0A4Y2VM30_ARAVE</name>
<gene>
    <name evidence="1" type="ORF">AVEN_17208_1</name>
</gene>
<evidence type="ECO:0000313" key="2">
    <source>
        <dbReference type="Proteomes" id="UP000499080"/>
    </source>
</evidence>